<dbReference type="Pfam" id="PF13715">
    <property type="entry name" value="CarbopepD_reg_2"/>
    <property type="match status" value="1"/>
</dbReference>
<dbReference type="InterPro" id="IPR008969">
    <property type="entry name" value="CarboxyPept-like_regulatory"/>
</dbReference>
<dbReference type="Proteomes" id="UP000670776">
    <property type="component" value="Unassembled WGS sequence"/>
</dbReference>
<feature type="domain" description="TonB-dependent receptor plug" evidence="8">
    <location>
        <begin position="115"/>
        <end position="222"/>
    </location>
</feature>
<evidence type="ECO:0000313" key="10">
    <source>
        <dbReference type="Proteomes" id="UP000670776"/>
    </source>
</evidence>
<comment type="subcellular location">
    <subcellularLocation>
        <location evidence="1 7">Cell outer membrane</location>
        <topology evidence="1 7">Multi-pass membrane protein</topology>
    </subcellularLocation>
</comment>
<reference evidence="9 10" key="1">
    <citation type="submission" date="2021-04" db="EMBL/GenBank/DDBJ databases">
        <title>Mariniflexile gromovii gen. nov., sp. nov., a gliding bacterium isolated from the sea urchin Strongylocentrotus intermedius.</title>
        <authorList>
            <person name="Ko S."/>
            <person name="Le V."/>
            <person name="Ahn C.-Y."/>
            <person name="Oh H.-M."/>
        </authorList>
    </citation>
    <scope>NUCLEOTIDE SEQUENCE [LARGE SCALE GENOMIC DNA]</scope>
    <source>
        <strain evidence="9 10">KCTC 12570</strain>
    </source>
</reference>
<protein>
    <submittedName>
        <fullName evidence="9">TonB-dependent receptor</fullName>
    </submittedName>
</protein>
<sequence>MNLKTKLSLMLILIFNISLFAQDGYLLSGTVKDAADMPIPGVNVIIAKTTKGTATDFDGAFQLEVKKGDVLNFTYLGYVKQSITITNQRTLNVVMVEDAAKLDEVVVVGYGTRKKSHLTGAIAKIGGEDVAAVQAARVDDALAGKLPGVRIQNQSGEPGADPKIQVRAASSISGDSNPLIVVDGFPISGTLATVNPNDIESLEVLKDAASAAIYGSRGANGVILVTTKKGKSGKATFSYNAYTSFSDKYLKRNDMLKTAGEWGKILEDGIADGTYDVSAVDSRLVDYRINAYKDSPDVLSVEDWLFRTANSTSHDFSMSGGTEDVNFFGSIGYQNTEGIIITQGFEKLNARLNIDAKLGEKFKTGVSFNGFTSKQDMLSWDMRDLLRAYSISPIYHTAESIAFVQQLDQQRATLSGQGVPGLSASFDSGYQGRGNDGVSGTADDAPFNKSIYTLEPGDPAVDWHYGRAGNGIGGTGDAGPAQKLDNTKQWQKTFFGNVSSYLQYSIVEGLNLKTVLGADLLDTQLYYYRSPYSDSNGRLSQTDLDQTDVKKTSVLSETTLSYAKVFADKHDVSAVIGVEFQGLYTDGTALRGSNVPFSDIVNYNLLSPADIVVTERDETINRQSVFGRINYAFDDRYLASVSVRRDGDSRFGANKKFATFPAFSLGWNMHNESFLEGNSVLSLFKPRFSYGSLGTTSFLGAYDSLSLLNSAATVMGTGYLIPSNVANEDLTWQTNTETNYGVDTGFLNNRFRISVDYYTSDIKDILINQSVSEVLGTTSIALNSGDVRSKGWEFELTANLVSNQNFSWSMGGNLSTVDTKITDLGGLDQLPDVIHGQSGRGPVFRNYVGGAIGEMWGVETLGAVEDKYMADPTRNIGINSSAFYVKDQQAPGEPGYGVIDKTRTVADGGDLVKIGQNTPDFYWGMSHNLKYKNIDMSLQFQGSQGGEIWNVDPIYWQSEFGNRLQVNRIDSNSDGLADHNGLPWLDSNNQLDAQIQDASFIALRNITIGYTFKEELISKVGLSSVRLYAAATNLLYLWADNYTSFNPEGINTTNDTYLGPTTYGLQVGASPIVRSFTFGVNVNF</sequence>
<dbReference type="EMBL" id="JAGJCB010000014">
    <property type="protein sequence ID" value="MBP0904921.1"/>
    <property type="molecule type" value="Genomic_DNA"/>
</dbReference>
<dbReference type="InterPro" id="IPR023996">
    <property type="entry name" value="TonB-dep_OMP_SusC/RagA"/>
</dbReference>
<keyword evidence="10" id="KW-1185">Reference proteome</keyword>
<organism evidence="9 10">
    <name type="scientific">Mariniflexile gromovii</name>
    <dbReference type="NCBI Taxonomy" id="362523"/>
    <lineage>
        <taxon>Bacteria</taxon>
        <taxon>Pseudomonadati</taxon>
        <taxon>Bacteroidota</taxon>
        <taxon>Flavobacteriia</taxon>
        <taxon>Flavobacteriales</taxon>
        <taxon>Flavobacteriaceae</taxon>
        <taxon>Mariniflexile</taxon>
    </lineage>
</organism>
<accession>A0ABS4BWG2</accession>
<comment type="caution">
    <text evidence="9">The sequence shown here is derived from an EMBL/GenBank/DDBJ whole genome shotgun (WGS) entry which is preliminary data.</text>
</comment>
<evidence type="ECO:0000256" key="6">
    <source>
        <dbReference type="ARBA" id="ARBA00023237"/>
    </source>
</evidence>
<keyword evidence="4 7" id="KW-0812">Transmembrane</keyword>
<dbReference type="SUPFAM" id="SSF49464">
    <property type="entry name" value="Carboxypeptidase regulatory domain-like"/>
    <property type="match status" value="1"/>
</dbReference>
<keyword evidence="9" id="KW-0675">Receptor</keyword>
<dbReference type="InterPro" id="IPR012910">
    <property type="entry name" value="Plug_dom"/>
</dbReference>
<dbReference type="NCBIfam" id="TIGR04057">
    <property type="entry name" value="SusC_RagA_signa"/>
    <property type="match status" value="1"/>
</dbReference>
<evidence type="ECO:0000256" key="7">
    <source>
        <dbReference type="PROSITE-ProRule" id="PRU01360"/>
    </source>
</evidence>
<name>A0ABS4BWG2_9FLAO</name>
<dbReference type="InterPro" id="IPR039426">
    <property type="entry name" value="TonB-dep_rcpt-like"/>
</dbReference>
<evidence type="ECO:0000313" key="9">
    <source>
        <dbReference type="EMBL" id="MBP0904921.1"/>
    </source>
</evidence>
<dbReference type="InterPro" id="IPR037066">
    <property type="entry name" value="Plug_dom_sf"/>
</dbReference>
<dbReference type="InterPro" id="IPR036942">
    <property type="entry name" value="Beta-barrel_TonB_sf"/>
</dbReference>
<evidence type="ECO:0000256" key="3">
    <source>
        <dbReference type="ARBA" id="ARBA00022452"/>
    </source>
</evidence>
<evidence type="ECO:0000256" key="5">
    <source>
        <dbReference type="ARBA" id="ARBA00023136"/>
    </source>
</evidence>
<comment type="similarity">
    <text evidence="7">Belongs to the TonB-dependent receptor family.</text>
</comment>
<dbReference type="Gene3D" id="2.40.170.20">
    <property type="entry name" value="TonB-dependent receptor, beta-barrel domain"/>
    <property type="match status" value="1"/>
</dbReference>
<dbReference type="NCBIfam" id="TIGR04056">
    <property type="entry name" value="OMP_RagA_SusC"/>
    <property type="match status" value="2"/>
</dbReference>
<dbReference type="InterPro" id="IPR023997">
    <property type="entry name" value="TonB-dep_OMP_SusC/RagA_CS"/>
</dbReference>
<proteinExistence type="inferred from homology"/>
<dbReference type="Gene3D" id="2.170.130.10">
    <property type="entry name" value="TonB-dependent receptor, plug domain"/>
    <property type="match status" value="1"/>
</dbReference>
<keyword evidence="6 7" id="KW-0998">Cell outer membrane</keyword>
<keyword evidence="2 7" id="KW-0813">Transport</keyword>
<keyword evidence="3 7" id="KW-1134">Transmembrane beta strand</keyword>
<dbReference type="RefSeq" id="WP_209655809.1">
    <property type="nucleotide sequence ID" value="NZ_JAGJCB010000014.1"/>
</dbReference>
<keyword evidence="5 7" id="KW-0472">Membrane</keyword>
<dbReference type="PROSITE" id="PS52016">
    <property type="entry name" value="TONB_DEPENDENT_REC_3"/>
    <property type="match status" value="1"/>
</dbReference>
<dbReference type="SUPFAM" id="SSF56935">
    <property type="entry name" value="Porins"/>
    <property type="match status" value="1"/>
</dbReference>
<evidence type="ECO:0000259" key="8">
    <source>
        <dbReference type="Pfam" id="PF07715"/>
    </source>
</evidence>
<gene>
    <name evidence="9" type="ORF">J8H85_13860</name>
</gene>
<dbReference type="Pfam" id="PF07715">
    <property type="entry name" value="Plug"/>
    <property type="match status" value="1"/>
</dbReference>
<dbReference type="Gene3D" id="2.60.40.1120">
    <property type="entry name" value="Carboxypeptidase-like, regulatory domain"/>
    <property type="match status" value="1"/>
</dbReference>
<evidence type="ECO:0000256" key="2">
    <source>
        <dbReference type="ARBA" id="ARBA00022448"/>
    </source>
</evidence>
<evidence type="ECO:0000256" key="1">
    <source>
        <dbReference type="ARBA" id="ARBA00004571"/>
    </source>
</evidence>
<evidence type="ECO:0000256" key="4">
    <source>
        <dbReference type="ARBA" id="ARBA00022692"/>
    </source>
</evidence>